<feature type="compositionally biased region" description="Pro residues" evidence="5">
    <location>
        <begin position="526"/>
        <end position="537"/>
    </location>
</feature>
<sequence>MLLILGDWTRALWYLVFAIVSFGHGTVTTHTRLCQVAGYLIQMATEISDFAVLFISIHGATQIFKPPVSVAGSDDRLYKYRRWIYAFILLVPQLFAALPWAGSVPKGAGYLSQGAFCTLPIRPIWYRLALAWVPRILIWFTILGLAIAVYTHVHHEFKNFSEAFQHHSTTSTSFLSDTLDGVDESPTGTEKRRNSTPNISPHRPSFGPMDQPTENMTPPIELVVRPPSIQTRRVSGVGFVDESVPLQVFESSPVAVPAPVAPEGRRNSRVRIEIPTRITAPDTEIEANNNVSDKRKSISDSLRSWRSSLNQNPDDRRTSFPSSLSPDSAPTHRNSIMSLAAFFNTSRRSSDMTSHSRSRSRTWSSSTRRASQKLPRRDSDNPMNEPLARKRARIRRQLRQVFVYPLVYIVMWLVPFVALCVTYNDRYASRPPFLLNTLSNFCLCFIGAVNAITFSFREKPWRHIPQNYNRSFWGSFCFWRRLDEDDEDYRSHRRRHSSINSKRWSESTYVDSTAPTTTKTQRDDPAPPAPAPPPPAALLPRSSTAPPPNTVNAAAADDDVDSIQPISPRCNDPVSPTYPPALHPRTSYAPPFASRQDRGSASTARHPSASSPSASIGALARRSVASSLKRATAIAEATAVGVRETEGQRAARELAYERLAWERQETARAGRTGSGATMDAGEARRGSTGEIGVGREWWERRRGSVWMGEGGEGGEGERRL</sequence>
<feature type="region of interest" description="Disordered" evidence="5">
    <location>
        <begin position="506"/>
        <end position="618"/>
    </location>
</feature>
<keyword evidence="3 6" id="KW-1133">Transmembrane helix</keyword>
<accession>A0ABR3SBU4</accession>
<feature type="compositionally biased region" description="Low complexity" evidence="5">
    <location>
        <begin position="349"/>
        <end position="369"/>
    </location>
</feature>
<feature type="transmembrane region" description="Helical" evidence="6">
    <location>
        <begin position="83"/>
        <end position="104"/>
    </location>
</feature>
<feature type="region of interest" description="Disordered" evidence="5">
    <location>
        <begin position="667"/>
        <end position="691"/>
    </location>
</feature>
<comment type="subcellular location">
    <subcellularLocation>
        <location evidence="1">Membrane</location>
        <topology evidence="1">Multi-pass membrane protein</topology>
    </subcellularLocation>
</comment>
<organism evidence="9 10">
    <name type="scientific">Neofusicoccum ribis</name>
    <dbReference type="NCBI Taxonomy" id="45134"/>
    <lineage>
        <taxon>Eukaryota</taxon>
        <taxon>Fungi</taxon>
        <taxon>Dikarya</taxon>
        <taxon>Ascomycota</taxon>
        <taxon>Pezizomycotina</taxon>
        <taxon>Dothideomycetes</taxon>
        <taxon>Dothideomycetes incertae sedis</taxon>
        <taxon>Botryosphaeriales</taxon>
        <taxon>Botryosphaeriaceae</taxon>
        <taxon>Neofusicoccum</taxon>
    </lineage>
</organism>
<evidence type="ECO:0000256" key="2">
    <source>
        <dbReference type="ARBA" id="ARBA00022692"/>
    </source>
</evidence>
<reference evidence="9 10" key="1">
    <citation type="submission" date="2024-02" db="EMBL/GenBank/DDBJ databases">
        <title>De novo assembly and annotation of 12 fungi associated with fruit tree decline syndrome in Ontario, Canada.</title>
        <authorList>
            <person name="Sulman M."/>
            <person name="Ellouze W."/>
            <person name="Ilyukhin E."/>
        </authorList>
    </citation>
    <scope>NUCLEOTIDE SEQUENCE [LARGE SCALE GENOMIC DNA]</scope>
    <source>
        <strain evidence="9 10">M1-105</strain>
    </source>
</reference>
<evidence type="ECO:0000313" key="9">
    <source>
        <dbReference type="EMBL" id="KAL1616611.1"/>
    </source>
</evidence>
<evidence type="ECO:0000256" key="4">
    <source>
        <dbReference type="ARBA" id="ARBA00023136"/>
    </source>
</evidence>
<gene>
    <name evidence="9" type="primary">GPR1</name>
    <name evidence="9" type="ORF">SLS56_011359</name>
</gene>
<dbReference type="Proteomes" id="UP001521116">
    <property type="component" value="Unassembled WGS sequence"/>
</dbReference>
<keyword evidence="10" id="KW-1185">Reference proteome</keyword>
<dbReference type="EMBL" id="JAJVDC020000261">
    <property type="protein sequence ID" value="KAL1616611.1"/>
    <property type="molecule type" value="Genomic_DNA"/>
</dbReference>
<evidence type="ECO:0000259" key="7">
    <source>
        <dbReference type="Pfam" id="PF11710"/>
    </source>
</evidence>
<dbReference type="PANTHER" id="PTHR23112">
    <property type="entry name" value="G PROTEIN-COUPLED RECEPTOR 157-RELATED"/>
    <property type="match status" value="1"/>
</dbReference>
<evidence type="ECO:0000256" key="5">
    <source>
        <dbReference type="SAM" id="MobiDB-lite"/>
    </source>
</evidence>
<proteinExistence type="predicted"/>
<feature type="transmembrane region" description="Helical" evidence="6">
    <location>
        <begin position="12"/>
        <end position="33"/>
    </location>
</feature>
<keyword evidence="4 6" id="KW-0472">Membrane</keyword>
<dbReference type="InterPro" id="IPR023041">
    <property type="entry name" value="Glucose_rcpt_Git3-like_N"/>
</dbReference>
<keyword evidence="9" id="KW-0675">Receptor</keyword>
<protein>
    <submittedName>
        <fullName evidence="9">G protein-coupled receptor gpr1</fullName>
    </submittedName>
</protein>
<feature type="transmembrane region" description="Helical" evidence="6">
    <location>
        <begin position="401"/>
        <end position="421"/>
    </location>
</feature>
<feature type="region of interest" description="Disordered" evidence="5">
    <location>
        <begin position="284"/>
        <end position="332"/>
    </location>
</feature>
<feature type="transmembrane region" description="Helical" evidence="6">
    <location>
        <begin position="124"/>
        <end position="150"/>
    </location>
</feature>
<dbReference type="Gene3D" id="1.20.1070.10">
    <property type="entry name" value="Rhodopsin 7-helix transmembrane proteins"/>
    <property type="match status" value="1"/>
</dbReference>
<dbReference type="PANTHER" id="PTHR23112:SF37">
    <property type="entry name" value="G PROTEIN-COUPLED RECEPTOR GPR1"/>
    <property type="match status" value="1"/>
</dbReference>
<feature type="region of interest" description="Disordered" evidence="5">
    <location>
        <begin position="175"/>
        <end position="216"/>
    </location>
</feature>
<evidence type="ECO:0000259" key="8">
    <source>
        <dbReference type="Pfam" id="PF11970"/>
    </source>
</evidence>
<feature type="domain" description="Glucose receptor Git3-like N-terminal" evidence="7">
    <location>
        <begin position="1"/>
        <end position="159"/>
    </location>
</feature>
<feature type="region of interest" description="Disordered" evidence="5">
    <location>
        <begin position="349"/>
        <end position="388"/>
    </location>
</feature>
<evidence type="ECO:0000256" key="6">
    <source>
        <dbReference type="SAM" id="Phobius"/>
    </source>
</evidence>
<dbReference type="Pfam" id="PF11970">
    <property type="entry name" value="GPR_Gpa2_C"/>
    <property type="match status" value="1"/>
</dbReference>
<evidence type="ECO:0000313" key="10">
    <source>
        <dbReference type="Proteomes" id="UP001521116"/>
    </source>
</evidence>
<evidence type="ECO:0000256" key="3">
    <source>
        <dbReference type="ARBA" id="ARBA00022989"/>
    </source>
</evidence>
<feature type="compositionally biased region" description="Low complexity" evidence="5">
    <location>
        <begin position="299"/>
        <end position="309"/>
    </location>
</feature>
<feature type="compositionally biased region" description="Polar residues" evidence="5">
    <location>
        <begin position="319"/>
        <end position="332"/>
    </location>
</feature>
<feature type="compositionally biased region" description="Low complexity" evidence="5">
    <location>
        <begin position="538"/>
        <end position="555"/>
    </location>
</feature>
<name>A0ABR3SBU4_9PEZI</name>
<dbReference type="InterPro" id="IPR022596">
    <property type="entry name" value="GPR1/2/3_C"/>
</dbReference>
<feature type="compositionally biased region" description="Polar residues" evidence="5">
    <location>
        <begin position="506"/>
        <end position="519"/>
    </location>
</feature>
<dbReference type="Pfam" id="PF11710">
    <property type="entry name" value="Git3"/>
    <property type="match status" value="1"/>
</dbReference>
<keyword evidence="2 6" id="KW-0812">Transmembrane</keyword>
<feature type="domain" description="G protein-coupled receptor GPR1/2/3 C-terminal" evidence="8">
    <location>
        <begin position="389"/>
        <end position="463"/>
    </location>
</feature>
<evidence type="ECO:0000256" key="1">
    <source>
        <dbReference type="ARBA" id="ARBA00004141"/>
    </source>
</evidence>
<comment type="caution">
    <text evidence="9">The sequence shown here is derived from an EMBL/GenBank/DDBJ whole genome shotgun (WGS) entry which is preliminary data.</text>
</comment>
<feature type="transmembrane region" description="Helical" evidence="6">
    <location>
        <begin position="433"/>
        <end position="456"/>
    </location>
</feature>
<dbReference type="SUPFAM" id="SSF81321">
    <property type="entry name" value="Family A G protein-coupled receptor-like"/>
    <property type="match status" value="1"/>
</dbReference>
<feature type="compositionally biased region" description="Low complexity" evidence="5">
    <location>
        <begin position="600"/>
        <end position="618"/>
    </location>
</feature>